<dbReference type="InterPro" id="IPR050425">
    <property type="entry name" value="NAD(P)_dehydrat-like"/>
</dbReference>
<keyword evidence="2" id="KW-0560">Oxidoreductase</keyword>
<dbReference type="EMBL" id="JAYDYQ010002431">
    <property type="protein sequence ID" value="KAK4486732.1"/>
    <property type="molecule type" value="Genomic_DNA"/>
</dbReference>
<evidence type="ECO:0000313" key="4">
    <source>
        <dbReference type="EMBL" id="KAK4486732.1"/>
    </source>
</evidence>
<dbReference type="SUPFAM" id="SSF51735">
    <property type="entry name" value="NAD(P)-binding Rossmann-fold domains"/>
    <property type="match status" value="2"/>
</dbReference>
<dbReference type="PANTHER" id="PTHR10366">
    <property type="entry name" value="NAD DEPENDENT EPIMERASE/DEHYDRATASE"/>
    <property type="match status" value="1"/>
</dbReference>
<protein>
    <recommendedName>
        <fullName evidence="3">NAD-dependent epimerase/dehydratase domain-containing protein</fullName>
    </recommendedName>
</protein>
<evidence type="ECO:0000256" key="1">
    <source>
        <dbReference type="ARBA" id="ARBA00022857"/>
    </source>
</evidence>
<name>A0ABR0DBY7_9LAMI</name>
<keyword evidence="5" id="KW-1185">Reference proteome</keyword>
<gene>
    <name evidence="4" type="ORF">RD792_006699</name>
</gene>
<keyword evidence="1" id="KW-0521">NADP</keyword>
<proteinExistence type="predicted"/>
<dbReference type="Proteomes" id="UP001291926">
    <property type="component" value="Unassembled WGS sequence"/>
</dbReference>
<evidence type="ECO:0000313" key="5">
    <source>
        <dbReference type="Proteomes" id="UP001291926"/>
    </source>
</evidence>
<dbReference type="InterPro" id="IPR036291">
    <property type="entry name" value="NAD(P)-bd_dom_sf"/>
</dbReference>
<evidence type="ECO:0000256" key="2">
    <source>
        <dbReference type="ARBA" id="ARBA00023002"/>
    </source>
</evidence>
<dbReference type="InterPro" id="IPR001509">
    <property type="entry name" value="Epimerase_deHydtase"/>
</dbReference>
<evidence type="ECO:0000259" key="3">
    <source>
        <dbReference type="Pfam" id="PF01370"/>
    </source>
</evidence>
<sequence>MVDDNKIKGRVCVTGGTGFLGSWMVKRLLEDGYSVNTTIRIDPDDVARAHIHLFEYPKAKGRYLCTGVEFSIEDLCEFISARYTEYEMPTADSLKDLIRSLKFSGIPSTKLLETGFEEREREREMEEDKKGKVCVTGGTGFVGSWLIMRLLQNGYSVNTTIRSWNHPELPLHLTFNASFANSPDCKKDISYLTNLPGASERLQIYDADLNNPDSFAATIKGCIGVFHLAHPMEWDEKETEEAKTKRVINGLLAILQASLDSKTVKRVVYTSSASSVVFNGKELNIIDESSWTDIDYLRSLGLYGDSYVITKTLAEKTALEFGEKHGLDVVTLIPTWIHGPFINPRCPNSVRTSMALIFGDEESYKFLMNTSFVHVDDVARAYIFLFEYPKAKGRYICSAVEVTIDKLCEFISGRYPEYEIPSAE</sequence>
<feature type="domain" description="NAD-dependent epimerase/dehydratase" evidence="3">
    <location>
        <begin position="11"/>
        <end position="38"/>
    </location>
</feature>
<organism evidence="4 5">
    <name type="scientific">Penstemon davidsonii</name>
    <dbReference type="NCBI Taxonomy" id="160366"/>
    <lineage>
        <taxon>Eukaryota</taxon>
        <taxon>Viridiplantae</taxon>
        <taxon>Streptophyta</taxon>
        <taxon>Embryophyta</taxon>
        <taxon>Tracheophyta</taxon>
        <taxon>Spermatophyta</taxon>
        <taxon>Magnoliopsida</taxon>
        <taxon>eudicotyledons</taxon>
        <taxon>Gunneridae</taxon>
        <taxon>Pentapetalae</taxon>
        <taxon>asterids</taxon>
        <taxon>lamiids</taxon>
        <taxon>Lamiales</taxon>
        <taxon>Plantaginaceae</taxon>
        <taxon>Cheloneae</taxon>
        <taxon>Penstemon</taxon>
    </lineage>
</organism>
<accession>A0ABR0DBY7</accession>
<dbReference type="Pfam" id="PF01370">
    <property type="entry name" value="Epimerase"/>
    <property type="match status" value="2"/>
</dbReference>
<dbReference type="PANTHER" id="PTHR10366:SF563">
    <property type="entry name" value="CINNAMOYL-COA REDUCTASE 16"/>
    <property type="match status" value="1"/>
</dbReference>
<dbReference type="Gene3D" id="3.40.50.720">
    <property type="entry name" value="NAD(P)-binding Rossmann-like Domain"/>
    <property type="match status" value="3"/>
</dbReference>
<reference evidence="4 5" key="1">
    <citation type="journal article" date="2023" name="bioRxiv">
        <title>Genome report: Whole genome sequence and annotation of Penstemon davidsonii.</title>
        <authorList>
            <person name="Ostevik K.L."/>
            <person name="Alabady M."/>
            <person name="Zhang M."/>
            <person name="Rausher M.D."/>
        </authorList>
    </citation>
    <scope>NUCLEOTIDE SEQUENCE [LARGE SCALE GENOMIC DNA]</scope>
    <source>
        <strain evidence="4">DNT005</strain>
        <tissue evidence="4">Whole leaf</tissue>
    </source>
</reference>
<dbReference type="CDD" id="cd08958">
    <property type="entry name" value="FR_SDR_e"/>
    <property type="match status" value="1"/>
</dbReference>
<comment type="caution">
    <text evidence="4">The sequence shown here is derived from an EMBL/GenBank/DDBJ whole genome shotgun (WGS) entry which is preliminary data.</text>
</comment>
<feature type="domain" description="NAD-dependent epimerase/dehydratase" evidence="3">
    <location>
        <begin position="133"/>
        <end position="392"/>
    </location>
</feature>